<sequence length="51" mass="5863">MTGLHLFIITENMYYFSSLNIVPGNIRYVTMVIYQNRISTGEKTHISPGQI</sequence>
<name>A0A0E9VD38_ANGAN</name>
<reference evidence="1" key="2">
    <citation type="journal article" date="2015" name="Fish Shellfish Immunol.">
        <title>Early steps in the European eel (Anguilla anguilla)-Vibrio vulnificus interaction in the gills: Role of the RtxA13 toxin.</title>
        <authorList>
            <person name="Callol A."/>
            <person name="Pajuelo D."/>
            <person name="Ebbesson L."/>
            <person name="Teles M."/>
            <person name="MacKenzie S."/>
            <person name="Amaro C."/>
        </authorList>
    </citation>
    <scope>NUCLEOTIDE SEQUENCE</scope>
</reference>
<organism evidence="1">
    <name type="scientific">Anguilla anguilla</name>
    <name type="common">European freshwater eel</name>
    <name type="synonym">Muraena anguilla</name>
    <dbReference type="NCBI Taxonomy" id="7936"/>
    <lineage>
        <taxon>Eukaryota</taxon>
        <taxon>Metazoa</taxon>
        <taxon>Chordata</taxon>
        <taxon>Craniata</taxon>
        <taxon>Vertebrata</taxon>
        <taxon>Euteleostomi</taxon>
        <taxon>Actinopterygii</taxon>
        <taxon>Neopterygii</taxon>
        <taxon>Teleostei</taxon>
        <taxon>Anguilliformes</taxon>
        <taxon>Anguillidae</taxon>
        <taxon>Anguilla</taxon>
    </lineage>
</organism>
<accession>A0A0E9VD38</accession>
<evidence type="ECO:0000313" key="1">
    <source>
        <dbReference type="EMBL" id="JAH75916.1"/>
    </source>
</evidence>
<protein>
    <submittedName>
        <fullName evidence="1">Uncharacterized protein</fullName>
    </submittedName>
</protein>
<proteinExistence type="predicted"/>
<dbReference type="EMBL" id="GBXM01032661">
    <property type="protein sequence ID" value="JAH75916.1"/>
    <property type="molecule type" value="Transcribed_RNA"/>
</dbReference>
<reference evidence="1" key="1">
    <citation type="submission" date="2014-11" db="EMBL/GenBank/DDBJ databases">
        <authorList>
            <person name="Amaro Gonzalez C."/>
        </authorList>
    </citation>
    <scope>NUCLEOTIDE SEQUENCE</scope>
</reference>
<dbReference type="AlphaFoldDB" id="A0A0E9VD38"/>